<accession>A0A932CM15</accession>
<evidence type="ECO:0000259" key="1">
    <source>
        <dbReference type="Pfam" id="PF17973"/>
    </source>
</evidence>
<proteinExistence type="predicted"/>
<gene>
    <name evidence="2" type="ORF">HYY20_01955</name>
</gene>
<evidence type="ECO:0000313" key="3">
    <source>
        <dbReference type="Proteomes" id="UP000769766"/>
    </source>
</evidence>
<feature type="domain" description="Bacterial alpha-2-macroglobulin MG10" evidence="1">
    <location>
        <begin position="2"/>
        <end position="42"/>
    </location>
</feature>
<protein>
    <recommendedName>
        <fullName evidence="1">Bacterial alpha-2-macroglobulin MG10 domain-containing protein</fullName>
    </recommendedName>
</protein>
<reference evidence="2" key="1">
    <citation type="submission" date="2020-07" db="EMBL/GenBank/DDBJ databases">
        <title>Huge and variable diversity of episymbiotic CPR bacteria and DPANN archaea in groundwater ecosystems.</title>
        <authorList>
            <person name="He C.Y."/>
            <person name="Keren R."/>
            <person name="Whittaker M."/>
            <person name="Farag I.F."/>
            <person name="Doudna J."/>
            <person name="Cate J.H.D."/>
            <person name="Banfield J.F."/>
        </authorList>
    </citation>
    <scope>NUCLEOTIDE SEQUENCE</scope>
    <source>
        <strain evidence="2">NC_groundwater_672_Ag_B-0.1um_62_36</strain>
    </source>
</reference>
<organism evidence="2 3">
    <name type="scientific">Tectimicrobiota bacterium</name>
    <dbReference type="NCBI Taxonomy" id="2528274"/>
    <lineage>
        <taxon>Bacteria</taxon>
        <taxon>Pseudomonadati</taxon>
        <taxon>Nitrospinota/Tectimicrobiota group</taxon>
        <taxon>Candidatus Tectimicrobiota</taxon>
    </lineage>
</organism>
<evidence type="ECO:0000313" key="2">
    <source>
        <dbReference type="EMBL" id="MBI2875627.1"/>
    </source>
</evidence>
<name>A0A932CM15_UNCTE</name>
<dbReference type="AlphaFoldDB" id="A0A932CM15"/>
<dbReference type="Proteomes" id="UP000769766">
    <property type="component" value="Unassembled WGS sequence"/>
</dbReference>
<comment type="caution">
    <text evidence="2">The sequence shown here is derived from an EMBL/GenBank/DDBJ whole genome shotgun (WGS) entry which is preliminary data.</text>
</comment>
<dbReference type="Pfam" id="PF17973">
    <property type="entry name" value="bMG10"/>
    <property type="match status" value="1"/>
</dbReference>
<dbReference type="EMBL" id="JACPRF010000058">
    <property type="protein sequence ID" value="MBI2875627.1"/>
    <property type="molecule type" value="Genomic_DNA"/>
</dbReference>
<sequence>AFRAYYEYLPKGSFTVEYTIRLNQGGRFQLPPTRVEALYAPEMFGELPNASLEVQP</sequence>
<dbReference type="InterPro" id="IPR041246">
    <property type="entry name" value="Bact_MG10"/>
</dbReference>
<feature type="non-terminal residue" evidence="2">
    <location>
        <position position="1"/>
    </location>
</feature>